<comment type="similarity">
    <text evidence="2">Belongs to the EamA transporter family.</text>
</comment>
<dbReference type="InterPro" id="IPR050638">
    <property type="entry name" value="AA-Vitamin_Transporters"/>
</dbReference>
<feature type="domain" description="EamA" evidence="8">
    <location>
        <begin position="3"/>
        <end position="135"/>
    </location>
</feature>
<protein>
    <submittedName>
        <fullName evidence="9">Permease</fullName>
    </submittedName>
</protein>
<dbReference type="InterPro" id="IPR000620">
    <property type="entry name" value="EamA_dom"/>
</dbReference>
<feature type="transmembrane region" description="Helical" evidence="7">
    <location>
        <begin position="239"/>
        <end position="258"/>
    </location>
</feature>
<evidence type="ECO:0000256" key="1">
    <source>
        <dbReference type="ARBA" id="ARBA00004651"/>
    </source>
</evidence>
<dbReference type="InterPro" id="IPR037185">
    <property type="entry name" value="EmrE-like"/>
</dbReference>
<evidence type="ECO:0000259" key="8">
    <source>
        <dbReference type="Pfam" id="PF00892"/>
    </source>
</evidence>
<feature type="transmembrane region" description="Helical" evidence="7">
    <location>
        <begin position="146"/>
        <end position="165"/>
    </location>
</feature>
<evidence type="ECO:0000256" key="7">
    <source>
        <dbReference type="SAM" id="Phobius"/>
    </source>
</evidence>
<dbReference type="PANTHER" id="PTHR32322:SF18">
    <property type="entry name" value="S-ADENOSYLMETHIONINE_S-ADENOSYLHOMOCYSTEINE TRANSPORTER"/>
    <property type="match status" value="1"/>
</dbReference>
<evidence type="ECO:0000256" key="3">
    <source>
        <dbReference type="ARBA" id="ARBA00022475"/>
    </source>
</evidence>
<dbReference type="RefSeq" id="WP_041048959.1">
    <property type="nucleotide sequence ID" value="NZ_JXAK01000032.1"/>
</dbReference>
<evidence type="ECO:0000256" key="4">
    <source>
        <dbReference type="ARBA" id="ARBA00022692"/>
    </source>
</evidence>
<feature type="transmembrane region" description="Helical" evidence="7">
    <location>
        <begin position="31"/>
        <end position="51"/>
    </location>
</feature>
<name>A0ABR5AFD9_9BACL</name>
<feature type="transmembrane region" description="Helical" evidence="7">
    <location>
        <begin position="206"/>
        <end position="227"/>
    </location>
</feature>
<evidence type="ECO:0000313" key="10">
    <source>
        <dbReference type="Proteomes" id="UP000031967"/>
    </source>
</evidence>
<feature type="domain" description="EamA" evidence="8">
    <location>
        <begin position="146"/>
        <end position="281"/>
    </location>
</feature>
<feature type="transmembrane region" description="Helical" evidence="7">
    <location>
        <begin position="63"/>
        <end position="86"/>
    </location>
</feature>
<dbReference type="SUPFAM" id="SSF103481">
    <property type="entry name" value="Multidrug resistance efflux transporter EmrE"/>
    <property type="match status" value="2"/>
</dbReference>
<gene>
    <name evidence="9" type="ORF">SD70_18205</name>
</gene>
<keyword evidence="10" id="KW-1185">Reference proteome</keyword>
<reference evidence="9 10" key="1">
    <citation type="submission" date="2014-12" db="EMBL/GenBank/DDBJ databases">
        <title>Draft genome sequence of Paenibacillus kamchatkensis strain B-2647.</title>
        <authorList>
            <person name="Karlyshev A.V."/>
            <person name="Kudryashova E.B."/>
        </authorList>
    </citation>
    <scope>NUCLEOTIDE SEQUENCE [LARGE SCALE GENOMIC DNA]</scope>
    <source>
        <strain evidence="9 10">VKM B-2647</strain>
    </source>
</reference>
<feature type="transmembrane region" description="Helical" evidence="7">
    <location>
        <begin position="172"/>
        <end position="194"/>
    </location>
</feature>
<dbReference type="EMBL" id="JXAK01000032">
    <property type="protein sequence ID" value="KIL39696.1"/>
    <property type="molecule type" value="Genomic_DNA"/>
</dbReference>
<keyword evidence="5 7" id="KW-1133">Transmembrane helix</keyword>
<keyword evidence="6 7" id="KW-0472">Membrane</keyword>
<feature type="transmembrane region" description="Helical" evidence="7">
    <location>
        <begin position="92"/>
        <end position="112"/>
    </location>
</feature>
<feature type="transmembrane region" description="Helical" evidence="7">
    <location>
        <begin position="121"/>
        <end position="140"/>
    </location>
</feature>
<dbReference type="PANTHER" id="PTHR32322">
    <property type="entry name" value="INNER MEMBRANE TRANSPORTER"/>
    <property type="match status" value="1"/>
</dbReference>
<keyword evidence="3" id="KW-1003">Cell membrane</keyword>
<comment type="caution">
    <text evidence="9">The sequence shown here is derived from an EMBL/GenBank/DDBJ whole genome shotgun (WGS) entry which is preliminary data.</text>
</comment>
<evidence type="ECO:0000313" key="9">
    <source>
        <dbReference type="EMBL" id="KIL39696.1"/>
    </source>
</evidence>
<feature type="transmembrane region" description="Helical" evidence="7">
    <location>
        <begin position="264"/>
        <end position="282"/>
    </location>
</feature>
<evidence type="ECO:0000256" key="6">
    <source>
        <dbReference type="ARBA" id="ARBA00023136"/>
    </source>
</evidence>
<organism evidence="9 10">
    <name type="scientific">Gordoniibacillus kamchatkensis</name>
    <dbReference type="NCBI Taxonomy" id="1590651"/>
    <lineage>
        <taxon>Bacteria</taxon>
        <taxon>Bacillati</taxon>
        <taxon>Bacillota</taxon>
        <taxon>Bacilli</taxon>
        <taxon>Bacillales</taxon>
        <taxon>Paenibacillaceae</taxon>
        <taxon>Gordoniibacillus</taxon>
    </lineage>
</organism>
<keyword evidence="4 7" id="KW-0812">Transmembrane</keyword>
<dbReference type="Pfam" id="PF00892">
    <property type="entry name" value="EamA"/>
    <property type="match status" value="2"/>
</dbReference>
<accession>A0ABR5AFD9</accession>
<proteinExistence type="inferred from homology"/>
<evidence type="ECO:0000256" key="2">
    <source>
        <dbReference type="ARBA" id="ARBA00007362"/>
    </source>
</evidence>
<comment type="subcellular location">
    <subcellularLocation>
        <location evidence="1">Cell membrane</location>
        <topology evidence="1">Multi-pass membrane protein</topology>
    </subcellularLocation>
</comment>
<dbReference type="Proteomes" id="UP000031967">
    <property type="component" value="Unassembled WGS sequence"/>
</dbReference>
<sequence length="300" mass="32968">MRSYLLLLLCVTLWGANFVFGSILVREFPALHVSAYRLTLTTLFLLAYAAATRRFSKVTWRDIAYLIPLVLIGTLLNQVSFFTGLLTTDATTAALILSLAPIFTSILARVFLKEPFTARMAVGSVLALFGVFFVVGHGGAGLRMTAGIWLMFAAMITFSLSIILMRKLTERLDAFAATLYSTILGFAAVYPVAVWRERHVDFHPHWWAWALLFGSALLIQCMCSLIWNGELRKVGAAKASIFLNLQPFVAMVFGFVMLGTPITWTQVIGSVLIVGGVVLATWQGLPAPKLKTAAQRTEAP</sequence>
<evidence type="ECO:0000256" key="5">
    <source>
        <dbReference type="ARBA" id="ARBA00022989"/>
    </source>
</evidence>